<dbReference type="EMBL" id="BART01033731">
    <property type="protein sequence ID" value="GAH10487.1"/>
    <property type="molecule type" value="Genomic_DNA"/>
</dbReference>
<reference evidence="2" key="1">
    <citation type="journal article" date="2014" name="Front. Microbiol.">
        <title>High frequency of phylogenetically diverse reductive dehalogenase-homologous genes in deep subseafloor sedimentary metagenomes.</title>
        <authorList>
            <person name="Kawai M."/>
            <person name="Futagami T."/>
            <person name="Toyoda A."/>
            <person name="Takaki Y."/>
            <person name="Nishi S."/>
            <person name="Hori S."/>
            <person name="Arai W."/>
            <person name="Tsubouchi T."/>
            <person name="Morono Y."/>
            <person name="Uchiyama I."/>
            <person name="Ito T."/>
            <person name="Fujiyama A."/>
            <person name="Inagaki F."/>
            <person name="Takami H."/>
        </authorList>
    </citation>
    <scope>NUCLEOTIDE SEQUENCE</scope>
    <source>
        <strain evidence="2">Expedition CK06-06</strain>
    </source>
</reference>
<gene>
    <name evidence="2" type="ORF">S01H4_57859</name>
</gene>
<dbReference type="InterPro" id="IPR036237">
    <property type="entry name" value="Xyl_isomerase-like_sf"/>
</dbReference>
<sequence>LEEAKLIDVHLNDAYGKWDDDMLPGTVHLWESIEFFVYLLNSNYNAKSSISRPQPLPGQARTGAKDQERCTGKEK</sequence>
<accession>X1CRU1</accession>
<evidence type="ECO:0000256" key="1">
    <source>
        <dbReference type="SAM" id="MobiDB-lite"/>
    </source>
</evidence>
<dbReference type="Gene3D" id="3.20.20.150">
    <property type="entry name" value="Divalent-metal-dependent TIM barrel enzymes"/>
    <property type="match status" value="1"/>
</dbReference>
<feature type="non-terminal residue" evidence="2">
    <location>
        <position position="1"/>
    </location>
</feature>
<proteinExistence type="predicted"/>
<dbReference type="SUPFAM" id="SSF51658">
    <property type="entry name" value="Xylose isomerase-like"/>
    <property type="match status" value="1"/>
</dbReference>
<protein>
    <recommendedName>
        <fullName evidence="3">Xylose isomerase-like TIM barrel domain-containing protein</fullName>
    </recommendedName>
</protein>
<name>X1CRU1_9ZZZZ</name>
<comment type="caution">
    <text evidence="2">The sequence shown here is derived from an EMBL/GenBank/DDBJ whole genome shotgun (WGS) entry which is preliminary data.</text>
</comment>
<evidence type="ECO:0008006" key="3">
    <source>
        <dbReference type="Google" id="ProtNLM"/>
    </source>
</evidence>
<dbReference type="AlphaFoldDB" id="X1CRU1"/>
<organism evidence="2">
    <name type="scientific">marine sediment metagenome</name>
    <dbReference type="NCBI Taxonomy" id="412755"/>
    <lineage>
        <taxon>unclassified sequences</taxon>
        <taxon>metagenomes</taxon>
        <taxon>ecological metagenomes</taxon>
    </lineage>
</organism>
<evidence type="ECO:0000313" key="2">
    <source>
        <dbReference type="EMBL" id="GAH10487.1"/>
    </source>
</evidence>
<feature type="region of interest" description="Disordered" evidence="1">
    <location>
        <begin position="50"/>
        <end position="75"/>
    </location>
</feature>
<feature type="compositionally biased region" description="Basic and acidic residues" evidence="1">
    <location>
        <begin position="63"/>
        <end position="75"/>
    </location>
</feature>